<dbReference type="Gene3D" id="3.90.730.10">
    <property type="entry name" value="Ribonuclease T2-like"/>
    <property type="match status" value="1"/>
</dbReference>
<protein>
    <submittedName>
        <fullName evidence="4">Ribonuclease T2</fullName>
        <ecNumber evidence="4">4.6.1.19</ecNumber>
    </submittedName>
</protein>
<comment type="caution">
    <text evidence="4">The sequence shown here is derived from an EMBL/GenBank/DDBJ whole genome shotgun (WGS) entry which is preliminary data.</text>
</comment>
<dbReference type="EC" id="4.6.1.19" evidence="4"/>
<accession>A0A840AV54</accession>
<dbReference type="PANTHER" id="PTHR11240">
    <property type="entry name" value="RIBONUCLEASE T2"/>
    <property type="match status" value="1"/>
</dbReference>
<sequence length="246" mass="27289">MRRLSGLVLLGAAACLSPAPALAQAWQCQPTHYLPRPALELPSPNQVRRTAIAGYILALSWSPEFCRGRERDPAMRFQCSGTIGDFGFILHGLWPEAKGANYPQYCRPVGVLPRQTIGNNICLSPSPQLLQHQWAKHGSCIAKTPEAYFGAARLLFNAIEFPDMARLSREPERGTPLTAATIAERFAELNDGMPADSVTVKVSPKGWLQEIRICLDRTFKPRRCPSFTRVASRTAHVKIWRGVNAR</sequence>
<organism evidence="4 5">
    <name type="scientific">Sphingorhabdus rigui</name>
    <dbReference type="NCBI Taxonomy" id="1282858"/>
    <lineage>
        <taxon>Bacteria</taxon>
        <taxon>Pseudomonadati</taxon>
        <taxon>Pseudomonadota</taxon>
        <taxon>Alphaproteobacteria</taxon>
        <taxon>Sphingomonadales</taxon>
        <taxon>Sphingomonadaceae</taxon>
        <taxon>Sphingorhabdus</taxon>
    </lineage>
</organism>
<dbReference type="Proteomes" id="UP000581447">
    <property type="component" value="Unassembled WGS sequence"/>
</dbReference>
<dbReference type="InterPro" id="IPR018188">
    <property type="entry name" value="RNase_T2_His_AS_1"/>
</dbReference>
<dbReference type="Pfam" id="PF00445">
    <property type="entry name" value="Ribonuclease_T2"/>
    <property type="match status" value="1"/>
</dbReference>
<dbReference type="PANTHER" id="PTHR11240:SF22">
    <property type="entry name" value="RIBONUCLEASE T2"/>
    <property type="match status" value="1"/>
</dbReference>
<dbReference type="RefSeq" id="WP_183939597.1">
    <property type="nucleotide sequence ID" value="NZ_BAABBG010000001.1"/>
</dbReference>
<name>A0A840AV54_9SPHN</name>
<dbReference type="GO" id="GO:0006401">
    <property type="term" value="P:RNA catabolic process"/>
    <property type="evidence" value="ECO:0007669"/>
    <property type="project" value="UniProtKB-ARBA"/>
</dbReference>
<feature type="signal peptide" evidence="3">
    <location>
        <begin position="1"/>
        <end position="23"/>
    </location>
</feature>
<dbReference type="PROSITE" id="PS00531">
    <property type="entry name" value="RNASE_T2_2"/>
    <property type="match status" value="1"/>
</dbReference>
<evidence type="ECO:0000256" key="1">
    <source>
        <dbReference type="ARBA" id="ARBA00007469"/>
    </source>
</evidence>
<dbReference type="AlphaFoldDB" id="A0A840AV54"/>
<keyword evidence="4" id="KW-0456">Lyase</keyword>
<evidence type="ECO:0000256" key="2">
    <source>
        <dbReference type="RuleBase" id="RU004328"/>
    </source>
</evidence>
<dbReference type="EMBL" id="JACIEA010000001">
    <property type="protein sequence ID" value="MBB3942199.1"/>
    <property type="molecule type" value="Genomic_DNA"/>
</dbReference>
<evidence type="ECO:0000313" key="5">
    <source>
        <dbReference type="Proteomes" id="UP000581447"/>
    </source>
</evidence>
<evidence type="ECO:0000256" key="3">
    <source>
        <dbReference type="SAM" id="SignalP"/>
    </source>
</evidence>
<keyword evidence="3" id="KW-0732">Signal</keyword>
<feature type="chain" id="PRO_5032710798" evidence="3">
    <location>
        <begin position="24"/>
        <end position="246"/>
    </location>
</feature>
<dbReference type="GO" id="GO:0003723">
    <property type="term" value="F:RNA binding"/>
    <property type="evidence" value="ECO:0007669"/>
    <property type="project" value="InterPro"/>
</dbReference>
<dbReference type="PROSITE" id="PS00530">
    <property type="entry name" value="RNASE_T2_1"/>
    <property type="match status" value="1"/>
</dbReference>
<dbReference type="InterPro" id="IPR036430">
    <property type="entry name" value="RNase_T2-like_sf"/>
</dbReference>
<comment type="similarity">
    <text evidence="1 2">Belongs to the RNase T2 family.</text>
</comment>
<dbReference type="InterPro" id="IPR033130">
    <property type="entry name" value="RNase_T2_His_AS_2"/>
</dbReference>
<evidence type="ECO:0000313" key="4">
    <source>
        <dbReference type="EMBL" id="MBB3942199.1"/>
    </source>
</evidence>
<dbReference type="InterPro" id="IPR001568">
    <property type="entry name" value="RNase_T2-like"/>
</dbReference>
<keyword evidence="5" id="KW-1185">Reference proteome</keyword>
<gene>
    <name evidence="4" type="ORF">GGR91_000421</name>
</gene>
<dbReference type="GO" id="GO:0033897">
    <property type="term" value="F:ribonuclease T2 activity"/>
    <property type="evidence" value="ECO:0007669"/>
    <property type="project" value="UniProtKB-EC"/>
</dbReference>
<dbReference type="SUPFAM" id="SSF55895">
    <property type="entry name" value="Ribonuclease Rh-like"/>
    <property type="match status" value="1"/>
</dbReference>
<reference evidence="4 5" key="1">
    <citation type="submission" date="2020-08" db="EMBL/GenBank/DDBJ databases">
        <title>Genomic Encyclopedia of Type Strains, Phase IV (KMG-IV): sequencing the most valuable type-strain genomes for metagenomic binning, comparative biology and taxonomic classification.</title>
        <authorList>
            <person name="Goeker M."/>
        </authorList>
    </citation>
    <scope>NUCLEOTIDE SEQUENCE [LARGE SCALE GENOMIC DNA]</scope>
    <source>
        <strain evidence="4 5">DSM 29050</strain>
    </source>
</reference>
<dbReference type="PROSITE" id="PS51257">
    <property type="entry name" value="PROKAR_LIPOPROTEIN"/>
    <property type="match status" value="1"/>
</dbReference>
<proteinExistence type="inferred from homology"/>